<feature type="compositionally biased region" description="Acidic residues" evidence="1">
    <location>
        <begin position="140"/>
        <end position="163"/>
    </location>
</feature>
<organism evidence="3 4">
    <name type="scientific">Hyaloscypha hepaticicola</name>
    <dbReference type="NCBI Taxonomy" id="2082293"/>
    <lineage>
        <taxon>Eukaryota</taxon>
        <taxon>Fungi</taxon>
        <taxon>Dikarya</taxon>
        <taxon>Ascomycota</taxon>
        <taxon>Pezizomycotina</taxon>
        <taxon>Leotiomycetes</taxon>
        <taxon>Helotiales</taxon>
        <taxon>Hyaloscyphaceae</taxon>
        <taxon>Hyaloscypha</taxon>
    </lineage>
</organism>
<feature type="compositionally biased region" description="Basic and acidic residues" evidence="1">
    <location>
        <begin position="591"/>
        <end position="612"/>
    </location>
</feature>
<dbReference type="Pfam" id="PF00004">
    <property type="entry name" value="AAA"/>
    <property type="match status" value="1"/>
</dbReference>
<keyword evidence="4" id="KW-1185">Reference proteome</keyword>
<dbReference type="InterPro" id="IPR027417">
    <property type="entry name" value="P-loop_NTPase"/>
</dbReference>
<dbReference type="AlphaFoldDB" id="A0A2J6PNE9"/>
<dbReference type="SUPFAM" id="SSF52540">
    <property type="entry name" value="P-loop containing nucleoside triphosphate hydrolases"/>
    <property type="match status" value="1"/>
</dbReference>
<dbReference type="InterPro" id="IPR003959">
    <property type="entry name" value="ATPase_AAA_core"/>
</dbReference>
<dbReference type="InterPro" id="IPR054289">
    <property type="entry name" value="DUF7025"/>
</dbReference>
<protein>
    <recommendedName>
        <fullName evidence="2">AAA+ ATPase domain-containing protein</fullName>
    </recommendedName>
</protein>
<dbReference type="CDD" id="cd19481">
    <property type="entry name" value="RecA-like_protease"/>
    <property type="match status" value="1"/>
</dbReference>
<reference evidence="3 4" key="1">
    <citation type="submission" date="2016-05" db="EMBL/GenBank/DDBJ databases">
        <title>A degradative enzymes factory behind the ericoid mycorrhizal symbiosis.</title>
        <authorList>
            <consortium name="DOE Joint Genome Institute"/>
            <person name="Martino E."/>
            <person name="Morin E."/>
            <person name="Grelet G."/>
            <person name="Kuo A."/>
            <person name="Kohler A."/>
            <person name="Daghino S."/>
            <person name="Barry K."/>
            <person name="Choi C."/>
            <person name="Cichocki N."/>
            <person name="Clum A."/>
            <person name="Copeland A."/>
            <person name="Hainaut M."/>
            <person name="Haridas S."/>
            <person name="Labutti K."/>
            <person name="Lindquist E."/>
            <person name="Lipzen A."/>
            <person name="Khouja H.-R."/>
            <person name="Murat C."/>
            <person name="Ohm R."/>
            <person name="Olson A."/>
            <person name="Spatafora J."/>
            <person name="Veneault-Fourrey C."/>
            <person name="Henrissat B."/>
            <person name="Grigoriev I."/>
            <person name="Martin F."/>
            <person name="Perotto S."/>
        </authorList>
    </citation>
    <scope>NUCLEOTIDE SEQUENCE [LARGE SCALE GENOMIC DNA]</scope>
    <source>
        <strain evidence="3 4">UAMH 7357</strain>
    </source>
</reference>
<feature type="region of interest" description="Disordered" evidence="1">
    <location>
        <begin position="561"/>
        <end position="612"/>
    </location>
</feature>
<name>A0A2J6PNE9_9HELO</name>
<feature type="compositionally biased region" description="Basic and acidic residues" evidence="1">
    <location>
        <begin position="34"/>
        <end position="43"/>
    </location>
</feature>
<dbReference type="GO" id="GO:0005524">
    <property type="term" value="F:ATP binding"/>
    <property type="evidence" value="ECO:0007669"/>
    <property type="project" value="InterPro"/>
</dbReference>
<feature type="compositionally biased region" description="Basic residues" evidence="1">
    <location>
        <begin position="106"/>
        <end position="132"/>
    </location>
</feature>
<dbReference type="Pfam" id="PF22942">
    <property type="entry name" value="DUF7025"/>
    <property type="match status" value="1"/>
</dbReference>
<evidence type="ECO:0000256" key="1">
    <source>
        <dbReference type="SAM" id="MobiDB-lite"/>
    </source>
</evidence>
<dbReference type="STRING" id="1745343.A0A2J6PNE9"/>
<dbReference type="InterPro" id="IPR003593">
    <property type="entry name" value="AAA+_ATPase"/>
</dbReference>
<dbReference type="GO" id="GO:0016887">
    <property type="term" value="F:ATP hydrolysis activity"/>
    <property type="evidence" value="ECO:0007669"/>
    <property type="project" value="InterPro"/>
</dbReference>
<feature type="compositionally biased region" description="Basic residues" evidence="1">
    <location>
        <begin position="44"/>
        <end position="64"/>
    </location>
</feature>
<dbReference type="PANTHER" id="PTHR46411:SF1">
    <property type="entry name" value="FAMILY ATPASE, PUTATIVE (AFU_ORTHOLOGUE AFUA_7G05752)-RELATED"/>
    <property type="match status" value="1"/>
</dbReference>
<feature type="region of interest" description="Disordered" evidence="1">
    <location>
        <begin position="1"/>
        <end position="163"/>
    </location>
</feature>
<evidence type="ECO:0000259" key="2">
    <source>
        <dbReference type="SMART" id="SM00382"/>
    </source>
</evidence>
<dbReference type="EMBL" id="KZ613513">
    <property type="protein sequence ID" value="PMD15406.1"/>
    <property type="molecule type" value="Genomic_DNA"/>
</dbReference>
<gene>
    <name evidence="3" type="ORF">NA56DRAFT_346801</name>
</gene>
<evidence type="ECO:0000313" key="4">
    <source>
        <dbReference type="Proteomes" id="UP000235672"/>
    </source>
</evidence>
<feature type="compositionally biased region" description="Acidic residues" evidence="1">
    <location>
        <begin position="570"/>
        <end position="579"/>
    </location>
</feature>
<feature type="domain" description="AAA+ ATPase" evidence="2">
    <location>
        <begin position="745"/>
        <end position="870"/>
    </location>
</feature>
<accession>A0A2J6PNE9</accession>
<dbReference type="SMART" id="SM00382">
    <property type="entry name" value="AAA"/>
    <property type="match status" value="1"/>
</dbReference>
<dbReference type="Proteomes" id="UP000235672">
    <property type="component" value="Unassembled WGS sequence"/>
</dbReference>
<proteinExistence type="predicted"/>
<evidence type="ECO:0000313" key="3">
    <source>
        <dbReference type="EMBL" id="PMD15406.1"/>
    </source>
</evidence>
<sequence>MDTPSTNQSEQVEERIGVAPEVENGSSSTPVDTKPTKSTEKSPKTKSKKPKNAQKKAVKSKSKKAKEVAPSDTDDSDTMSDSDSDDSGSSSSDSEGDSETETEKEKKKRKAKKKAKQKAKDKRKAKSKKKARKEASTQTDSDDDSDDDSDIDDETELEDNEEVDADATLQQQLLQMQQMQQLQGLGQPGLGQQWANLGGTARRGLGGGNGAVARMNAARNAKQLAALGLDPTGQVLLKGKKDKKGKKKRASKLEYKRVDQLWDSTIHNYKLTDTAEDAESSEYDQYLFNVRRTFDWEGKYKTTVVDIKSKLLKEALNEVMDGVKGVSLVEETPCVDPNLLFLYLEDLRKVCKELKNKKITTKKGKKKAKKRNETKRKHLKVLLKYLDKDYSATKKTLYPMLESGLITFDLLWALYKPNTLAYTTTYGSVDEPRAFKIELAEKEFSFLKGEWYNIEGKYLEYDGKTWGMGTMDCDVPGFKGARKITSLNCYPLKYHKNEAKVRALLIERGKKFVSLQGVNYTGHEGMAYYKKRKQIIKVNINGRIMVDPAIHRRILPNYNVSTVKPKDPDVLSEDSDDSDGGCSCNESSDEEQGRTMLEEREKKDKDDEEPKMKMKIVLDDKDQPRIIEVPVDADGQEIKVEKLEEVPSKATKDDAVVPEEDKKALPVFTDEEYLIASPVVLGFAFAEKLWLEFTVSGVKDIVWNEGAYDSLVLEDNTKAIVKALVESHKYHPAESIDDVIQGKGKGLVAVLHGPPGTGKTLTAEGISELLKCPLYMVSAGELGTDPRTLEAELQKILDIAHAWGAVLLLDEADVFLEKRTIQDIHRNALVSIFLRLLEYFQGILFLTTNRVETFDDAFQSRIHIALRYGELSTKAKKSVFKMFIERVRVLEGVATMPFDENDYNTLARHNLNGRQIKNTIRTAQALAVNNNEPLSMEHIKRVLDVSNAFDRDLKGGPGFEDAMRGYF</sequence>
<dbReference type="Gene3D" id="3.40.50.300">
    <property type="entry name" value="P-loop containing nucleotide triphosphate hydrolases"/>
    <property type="match status" value="1"/>
</dbReference>
<feature type="compositionally biased region" description="Acidic residues" evidence="1">
    <location>
        <begin position="72"/>
        <end position="86"/>
    </location>
</feature>
<dbReference type="OrthoDB" id="10042665at2759"/>
<dbReference type="PANTHER" id="PTHR46411">
    <property type="entry name" value="FAMILY ATPASE, PUTATIVE-RELATED"/>
    <property type="match status" value="1"/>
</dbReference>
<feature type="compositionally biased region" description="Polar residues" evidence="1">
    <location>
        <begin position="1"/>
        <end position="10"/>
    </location>
</feature>